<protein>
    <submittedName>
        <fullName evidence="4">Transposase</fullName>
    </submittedName>
</protein>
<dbReference type="Pfam" id="PF07282">
    <property type="entry name" value="Cas12f1-like_TNB"/>
    <property type="match status" value="1"/>
</dbReference>
<keyword evidence="2" id="KW-0175">Coiled coil</keyword>
<evidence type="ECO:0000256" key="1">
    <source>
        <dbReference type="ARBA" id="ARBA00023125"/>
    </source>
</evidence>
<name>A0AB74KMJ7_HELPX</name>
<evidence type="ECO:0000259" key="3">
    <source>
        <dbReference type="Pfam" id="PF07282"/>
    </source>
</evidence>
<sequence>MMLVTRILYAKNINKGKLKALNEQAQILGKLRSQIWQEYGVLKCLDTSDRKIRDLWVKEKREFKVLANAWKETLRDSFNNIKLYLEAAKNSIKKDIFKHYKTKEEQKEAFIQLKKDEWLKDHFLHRKMRKAFKHGKNSVFNQIIVRSDDYKVFELNNQCWISIPSLIKNKRIKIPLNTTMEYKPSGTLRLIIKNKVVEVHSSYEKTDNRACGNEIIGIDKGYSEVFVTSTNEFLGKDLGKILTQYSDKLKVKYQRRNKLLALMKKAQKNNQLEKANRILKNNLGKIKQNKENHKVKQRLKTLIYNACHQVVDKAKVVACEDLKENFLKNTSYGKNTNRRLNSWVKGLIADALKNVIACRGSALHLVNPAYTSQCDSFCNNLLLGRRKGNTFYLFNGGTIQADYNAARNILARYFDKDIKRNTPFNAVKEILLKRTDSYRLTTVQARL</sequence>
<comment type="caution">
    <text evidence="4">The sequence shown here is derived from an EMBL/GenBank/DDBJ whole genome shotgun (WGS) entry which is preliminary data.</text>
</comment>
<dbReference type="InterPro" id="IPR010095">
    <property type="entry name" value="Cas12f1-like_TNB"/>
</dbReference>
<accession>A0AB74KMJ7</accession>
<organism evidence="4 5">
    <name type="scientific">Helicobacter pylori</name>
    <name type="common">Campylobacter pylori</name>
    <dbReference type="NCBI Taxonomy" id="210"/>
    <lineage>
        <taxon>Bacteria</taxon>
        <taxon>Pseudomonadati</taxon>
        <taxon>Campylobacterota</taxon>
        <taxon>Epsilonproteobacteria</taxon>
        <taxon>Campylobacterales</taxon>
        <taxon>Helicobacteraceae</taxon>
        <taxon>Helicobacter</taxon>
    </lineage>
</organism>
<evidence type="ECO:0000313" key="4">
    <source>
        <dbReference type="EMBL" id="TLR85397.1"/>
    </source>
</evidence>
<dbReference type="AlphaFoldDB" id="A0AB74KMJ7"/>
<keyword evidence="1" id="KW-0238">DNA-binding</keyword>
<dbReference type="GO" id="GO:0003677">
    <property type="term" value="F:DNA binding"/>
    <property type="evidence" value="ECO:0007669"/>
    <property type="project" value="UniProtKB-KW"/>
</dbReference>
<evidence type="ECO:0000256" key="2">
    <source>
        <dbReference type="SAM" id="Coils"/>
    </source>
</evidence>
<proteinExistence type="predicted"/>
<reference evidence="4 5" key="1">
    <citation type="submission" date="2018-11" db="EMBL/GenBank/DDBJ databases">
        <title>The project aimed at sequencing of H. pylori N6 laboratory stock and two of its isogenic mutants deficient in activity of a serine protease HtrA in order to find the possible suppressor mutations.</title>
        <authorList>
            <person name="Strapagiel D."/>
            <person name="Lach J."/>
            <person name="Zarzecka U."/>
            <person name="Backert S."/>
            <person name="Pawlik A."/>
        </authorList>
    </citation>
    <scope>NUCLEOTIDE SEQUENCE [LARGE SCALE GENOMIC DNA]</scope>
    <source>
        <strain evidence="4 5">N6</strain>
    </source>
</reference>
<evidence type="ECO:0000313" key="5">
    <source>
        <dbReference type="Proteomes" id="UP000306692"/>
    </source>
</evidence>
<dbReference type="Proteomes" id="UP000306692">
    <property type="component" value="Unassembled WGS sequence"/>
</dbReference>
<gene>
    <name evidence="4" type="ORF">EGM89_03055</name>
</gene>
<dbReference type="EMBL" id="VAPN01000003">
    <property type="protein sequence ID" value="TLR85397.1"/>
    <property type="molecule type" value="Genomic_DNA"/>
</dbReference>
<feature type="coiled-coil region" evidence="2">
    <location>
        <begin position="256"/>
        <end position="296"/>
    </location>
</feature>
<feature type="domain" description="Cas12f1-like TNB" evidence="3">
    <location>
        <begin position="350"/>
        <end position="409"/>
    </location>
</feature>